<organism evidence="1 2">
    <name type="scientific">Eiseniibacteriota bacterium</name>
    <dbReference type="NCBI Taxonomy" id="2212470"/>
    <lineage>
        <taxon>Bacteria</taxon>
        <taxon>Candidatus Eiseniibacteriota</taxon>
    </lineage>
</organism>
<dbReference type="Proteomes" id="UP000739538">
    <property type="component" value="Unassembled WGS sequence"/>
</dbReference>
<reference evidence="1" key="2">
    <citation type="journal article" date="2021" name="Microbiome">
        <title>Successional dynamics and alternative stable states in a saline activated sludge microbial community over 9 years.</title>
        <authorList>
            <person name="Wang Y."/>
            <person name="Ye J."/>
            <person name="Ju F."/>
            <person name="Liu L."/>
            <person name="Boyd J.A."/>
            <person name="Deng Y."/>
            <person name="Parks D.H."/>
            <person name="Jiang X."/>
            <person name="Yin X."/>
            <person name="Woodcroft B.J."/>
            <person name="Tyson G.W."/>
            <person name="Hugenholtz P."/>
            <person name="Polz M.F."/>
            <person name="Zhang T."/>
        </authorList>
    </citation>
    <scope>NUCLEOTIDE SEQUENCE</scope>
    <source>
        <strain evidence="1">HKST-UBA02</strain>
    </source>
</reference>
<dbReference type="AlphaFoldDB" id="A0A956SDC1"/>
<dbReference type="EMBL" id="JAGQHS010000048">
    <property type="protein sequence ID" value="MCA9756305.1"/>
    <property type="molecule type" value="Genomic_DNA"/>
</dbReference>
<protein>
    <submittedName>
        <fullName evidence="1">Uncharacterized protein</fullName>
    </submittedName>
</protein>
<name>A0A956SDC1_UNCEI</name>
<reference evidence="1" key="1">
    <citation type="submission" date="2020-04" db="EMBL/GenBank/DDBJ databases">
        <authorList>
            <person name="Zhang T."/>
        </authorList>
    </citation>
    <scope>NUCLEOTIDE SEQUENCE</scope>
    <source>
        <strain evidence="1">HKST-UBA02</strain>
    </source>
</reference>
<comment type="caution">
    <text evidence="1">The sequence shown here is derived from an EMBL/GenBank/DDBJ whole genome shotgun (WGS) entry which is preliminary data.</text>
</comment>
<accession>A0A956SDC1</accession>
<evidence type="ECO:0000313" key="1">
    <source>
        <dbReference type="EMBL" id="MCA9756305.1"/>
    </source>
</evidence>
<evidence type="ECO:0000313" key="2">
    <source>
        <dbReference type="Proteomes" id="UP000739538"/>
    </source>
</evidence>
<gene>
    <name evidence="1" type="ORF">KDA27_10935</name>
</gene>
<sequence>MHLIQSPIASLGASPRGLMLGLALAAPLLGGSVSTAFALDPVTPEPVQRIASTGIPEWTPVEQRVFLRHPGTRWTLYLEETRSGTAIAGNRETPIRQTRIRIALQRPDKGDEVDIGYLQHISNIEVAVLEPGDPRLDEPPVVNLDPENPWPNPAGWSFVDTHASVDLDDDDQNDLFLRYYATISDPRAAGILPISADEFGTPRIMDLGEFISPVRTDGLHLTGLDWPDPRMFDPIFRAVFLPAEGCRFLAQLGIRGALECDHCCALPIYLRRTANDPEDRMFHPFFDREKQGGDVLDRVRKDIGLVSGGEQGTDLTAAEQAALARAAFFFYYSGSGVQSRLNLEKALGDRASDYKNELFLDKVEAYFLGRD</sequence>
<proteinExistence type="predicted"/>